<keyword evidence="1" id="KW-0812">Transmembrane</keyword>
<accession>A0AA39T4S5</accession>
<dbReference type="EMBL" id="JAUEPS010000006">
    <property type="protein sequence ID" value="KAK0464666.1"/>
    <property type="molecule type" value="Genomic_DNA"/>
</dbReference>
<dbReference type="RefSeq" id="XP_060335787.1">
    <property type="nucleotide sequence ID" value="XM_060465561.1"/>
</dbReference>
<sequence>MCSHNIWADTSLAPFYGTVASAAVFTVQTAYLDARKNDAKRTDRVATRHPLVSFWLILRVIGCVALLILTILSPSLKNGSYVRYEAWIVQALTACITSVK</sequence>
<protein>
    <submittedName>
        <fullName evidence="2">Uncharacterized protein</fullName>
    </submittedName>
</protein>
<dbReference type="Proteomes" id="UP001175211">
    <property type="component" value="Unassembled WGS sequence"/>
</dbReference>
<proteinExistence type="predicted"/>
<evidence type="ECO:0000313" key="2">
    <source>
        <dbReference type="EMBL" id="KAK0464666.1"/>
    </source>
</evidence>
<reference evidence="2" key="1">
    <citation type="submission" date="2023-06" db="EMBL/GenBank/DDBJ databases">
        <authorList>
            <consortium name="Lawrence Berkeley National Laboratory"/>
            <person name="Ahrendt S."/>
            <person name="Sahu N."/>
            <person name="Indic B."/>
            <person name="Wong-Bajracharya J."/>
            <person name="Merenyi Z."/>
            <person name="Ke H.-M."/>
            <person name="Monk M."/>
            <person name="Kocsube S."/>
            <person name="Drula E."/>
            <person name="Lipzen A."/>
            <person name="Balint B."/>
            <person name="Henrissat B."/>
            <person name="Andreopoulos B."/>
            <person name="Martin F.M."/>
            <person name="Harder C.B."/>
            <person name="Rigling D."/>
            <person name="Ford K.L."/>
            <person name="Foster G.D."/>
            <person name="Pangilinan J."/>
            <person name="Papanicolaou A."/>
            <person name="Barry K."/>
            <person name="LaButti K."/>
            <person name="Viragh M."/>
            <person name="Koriabine M."/>
            <person name="Yan M."/>
            <person name="Riley R."/>
            <person name="Champramary S."/>
            <person name="Plett K.L."/>
            <person name="Tsai I.J."/>
            <person name="Slot J."/>
            <person name="Sipos G."/>
            <person name="Plett J."/>
            <person name="Nagy L.G."/>
            <person name="Grigoriev I.V."/>
        </authorList>
    </citation>
    <scope>NUCLEOTIDE SEQUENCE</scope>
    <source>
        <strain evidence="2">CCBAS 213</strain>
    </source>
</reference>
<keyword evidence="3" id="KW-1185">Reference proteome</keyword>
<organism evidence="2 3">
    <name type="scientific">Armillaria tabescens</name>
    <name type="common">Ringless honey mushroom</name>
    <name type="synonym">Agaricus tabescens</name>
    <dbReference type="NCBI Taxonomy" id="1929756"/>
    <lineage>
        <taxon>Eukaryota</taxon>
        <taxon>Fungi</taxon>
        <taxon>Dikarya</taxon>
        <taxon>Basidiomycota</taxon>
        <taxon>Agaricomycotina</taxon>
        <taxon>Agaricomycetes</taxon>
        <taxon>Agaricomycetidae</taxon>
        <taxon>Agaricales</taxon>
        <taxon>Marasmiineae</taxon>
        <taxon>Physalacriaceae</taxon>
        <taxon>Desarmillaria</taxon>
    </lineage>
</organism>
<comment type="caution">
    <text evidence="2">The sequence shown here is derived from an EMBL/GenBank/DDBJ whole genome shotgun (WGS) entry which is preliminary data.</text>
</comment>
<gene>
    <name evidence="2" type="ORF">EV420DRAFT_1057707</name>
</gene>
<feature type="transmembrane region" description="Helical" evidence="1">
    <location>
        <begin position="52"/>
        <end position="72"/>
    </location>
</feature>
<feature type="transmembrane region" description="Helical" evidence="1">
    <location>
        <begin position="12"/>
        <end position="32"/>
    </location>
</feature>
<dbReference type="AlphaFoldDB" id="A0AA39T4S5"/>
<name>A0AA39T4S5_ARMTA</name>
<keyword evidence="1" id="KW-1133">Transmembrane helix</keyword>
<evidence type="ECO:0000256" key="1">
    <source>
        <dbReference type="SAM" id="Phobius"/>
    </source>
</evidence>
<evidence type="ECO:0000313" key="3">
    <source>
        <dbReference type="Proteomes" id="UP001175211"/>
    </source>
</evidence>
<dbReference type="GeneID" id="85349109"/>
<keyword evidence="1" id="KW-0472">Membrane</keyword>